<dbReference type="SUPFAM" id="SSF48452">
    <property type="entry name" value="TPR-like"/>
    <property type="match status" value="3"/>
</dbReference>
<evidence type="ECO:0000259" key="3">
    <source>
        <dbReference type="Pfam" id="PF19916"/>
    </source>
</evidence>
<feature type="domain" description="NB-ARC" evidence="2">
    <location>
        <begin position="305"/>
        <end position="462"/>
    </location>
</feature>
<feature type="domain" description="Effector-associated" evidence="4">
    <location>
        <begin position="49"/>
        <end position="129"/>
    </location>
</feature>
<dbReference type="InterPro" id="IPR045431">
    <property type="entry name" value="EAD2"/>
</dbReference>
<protein>
    <submittedName>
        <fullName evidence="5">FxSxx-COOH system tetratricopeptide repeat protein</fullName>
    </submittedName>
</protein>
<reference evidence="6" key="1">
    <citation type="journal article" date="2019" name="Int. J. Syst. Evol. Microbiol.">
        <title>The Global Catalogue of Microorganisms (GCM) 10K type strain sequencing project: providing services to taxonomists for standard genome sequencing and annotation.</title>
        <authorList>
            <consortium name="The Broad Institute Genomics Platform"/>
            <consortium name="The Broad Institute Genome Sequencing Center for Infectious Disease"/>
            <person name="Wu L."/>
            <person name="Ma J."/>
        </authorList>
    </citation>
    <scope>NUCLEOTIDE SEQUENCE [LARGE SCALE GENOMIC DNA]</scope>
    <source>
        <strain evidence="6">TBRC 5832</strain>
    </source>
</reference>
<dbReference type="Proteomes" id="UP001595867">
    <property type="component" value="Unassembled WGS sequence"/>
</dbReference>
<dbReference type="NCBIfam" id="NF040586">
    <property type="entry name" value="FxSxx_TPR"/>
    <property type="match status" value="1"/>
</dbReference>
<accession>A0ABV8IR55</accession>
<dbReference type="InterPro" id="IPR027417">
    <property type="entry name" value="P-loop_NTPase"/>
</dbReference>
<feature type="region of interest" description="Disordered" evidence="1">
    <location>
        <begin position="1"/>
        <end position="36"/>
    </location>
</feature>
<evidence type="ECO:0000259" key="2">
    <source>
        <dbReference type="Pfam" id="PF00931"/>
    </source>
</evidence>
<dbReference type="Pfam" id="PF00931">
    <property type="entry name" value="NB-ARC"/>
    <property type="match status" value="1"/>
</dbReference>
<dbReference type="SUPFAM" id="SSF52540">
    <property type="entry name" value="P-loop containing nucleoside triphosphate hydrolases"/>
    <property type="match status" value="1"/>
</dbReference>
<dbReference type="PANTHER" id="PTHR46082:SF6">
    <property type="entry name" value="AAA+ ATPASE DOMAIN-CONTAINING PROTEIN-RELATED"/>
    <property type="match status" value="1"/>
</dbReference>
<name>A0ABV8IR55_9ACTN</name>
<dbReference type="InterPro" id="IPR053137">
    <property type="entry name" value="NLR-like"/>
</dbReference>
<dbReference type="InterPro" id="IPR045555">
    <property type="entry name" value="VMAP-M0"/>
</dbReference>
<comment type="caution">
    <text evidence="5">The sequence shown here is derived from an EMBL/GenBank/DDBJ whole genome shotgun (WGS) entry which is preliminary data.</text>
</comment>
<organism evidence="5 6">
    <name type="scientific">Actinoplanes subglobosus</name>
    <dbReference type="NCBI Taxonomy" id="1547892"/>
    <lineage>
        <taxon>Bacteria</taxon>
        <taxon>Bacillati</taxon>
        <taxon>Actinomycetota</taxon>
        <taxon>Actinomycetes</taxon>
        <taxon>Micromonosporales</taxon>
        <taxon>Micromonosporaceae</taxon>
        <taxon>Actinoplanes</taxon>
    </lineage>
</organism>
<feature type="region of interest" description="Disordered" evidence="1">
    <location>
        <begin position="264"/>
        <end position="296"/>
    </location>
</feature>
<dbReference type="InterPro" id="IPR011990">
    <property type="entry name" value="TPR-like_helical_dom_sf"/>
</dbReference>
<dbReference type="RefSeq" id="WP_378066704.1">
    <property type="nucleotide sequence ID" value="NZ_JBHSBL010000012.1"/>
</dbReference>
<dbReference type="Pfam" id="PF19916">
    <property type="entry name" value="VMAP-M0"/>
    <property type="match status" value="1"/>
</dbReference>
<dbReference type="Pfam" id="PF13424">
    <property type="entry name" value="TPR_12"/>
    <property type="match status" value="2"/>
</dbReference>
<dbReference type="Pfam" id="PF19956">
    <property type="entry name" value="EAD2"/>
    <property type="match status" value="1"/>
</dbReference>
<dbReference type="EMBL" id="JBHSBL010000012">
    <property type="protein sequence ID" value="MFC4065726.1"/>
    <property type="molecule type" value="Genomic_DNA"/>
</dbReference>
<feature type="domain" description="vWA-MoxR associated protein middle region 0" evidence="3">
    <location>
        <begin position="138"/>
        <end position="233"/>
    </location>
</feature>
<evidence type="ECO:0000256" key="1">
    <source>
        <dbReference type="SAM" id="MobiDB-lite"/>
    </source>
</evidence>
<keyword evidence="6" id="KW-1185">Reference proteome</keyword>
<evidence type="ECO:0000313" key="5">
    <source>
        <dbReference type="EMBL" id="MFC4065726.1"/>
    </source>
</evidence>
<dbReference type="InterPro" id="IPR002182">
    <property type="entry name" value="NB-ARC"/>
</dbReference>
<gene>
    <name evidence="5" type="primary">fxsT</name>
    <name evidence="5" type="ORF">ACFO0C_12355</name>
</gene>
<proteinExistence type="predicted"/>
<evidence type="ECO:0000313" key="6">
    <source>
        <dbReference type="Proteomes" id="UP001595867"/>
    </source>
</evidence>
<dbReference type="Gene3D" id="3.40.50.300">
    <property type="entry name" value="P-loop containing nucleotide triphosphate hydrolases"/>
    <property type="match status" value="1"/>
</dbReference>
<sequence>MPKCHEPGKLHGILGHSGVPYDKNSPTANEGRDVHDRQIPLEDRQRLLDALLDIRSMRDRVERDRYVAELEARIGRPLRASRHSDARHDVWSLLGAMLARSGALRTFVRTVFDLHGEDPAIRELERLVDEIERDVLLAPTDRDSLLTLLAGVESHHLIRAAEVAGPRAREISALAGNPTALVRRLESIPGSAGGAPLLFSFVDRVAHLIGATQALDLHRWIDLVAGGIGLSQATVRDLCIASRRDQEGGEQGVEPAAPVAVVTRSEPGPDRPILPPPEDADAEPRDRRPIWGGVPAQNPNFTGRESMLRSLNEALITKSQISVLPQTLHGLGGVGKTQLAVEYVYRFQSAYDLIWWIPAEQPTTVLASLAELAKRLELPESTNLQQTTTTVIDALASTSLRWLLVYDNANQPDELARFVPVAGGHVVITSRNQEWTRLGDSVEVDVFERRESIELIRKRAGHISLEEADELADKLGDLPLALEQAATWHVGTRMPISEYLQLFDEHVRELLSEGKPTNYPTTVAAFLALAVERLRTASAGTAQMFELFAYLGAEPLSQELLRTARDAPLSEPLRSTVREPIRLGRAIRDLRRFGLARVDLDNKIQVHRLMQLVLRESLDQEQRARSLRNVQLILAYANPNDPDSQLSWPIYAEIGPHILPAHLVTADLPEARSVVLDQMRYLWVVGDYENSNRLAEMAIPVWQEGTEADVGPVGARTLLAIRHRSNALRSLGESKRARELTQQAYAGLRDSPEFGVDHEYTLVTANSVALDLRILGDYRAALAVDQENLERHRQVFGEDDLYTLRVLANVAVNLRMLGDVEQAYEIDLDLVQQWSRTGPDRYQTLQCRANVARDLLAMGRHQEALDMINEVVRLLSEFDPRRMDVLLASRTQAIALLRLGRFTEALDHAQSCYEGTRARLGPHHEHTLASAMTLVNALRTIGDVGRAQDLAVTSLDLYRRDFGDSHPFTLAAEVNTALLLRAVGEHSRAQELDESAAAGFRTAFGPGHTYTLRATSNLSNDLALRGEAAAARELSESTLAELVRQRGDEHPHTLACAGNVAFDRMATGDTESGRQLLARTLELMAQVLGPDHPDTVDRARGRRAECDLEPSPT</sequence>
<dbReference type="PANTHER" id="PTHR46082">
    <property type="entry name" value="ATP/GTP-BINDING PROTEIN-RELATED"/>
    <property type="match status" value="1"/>
</dbReference>
<dbReference type="Pfam" id="PF13374">
    <property type="entry name" value="TPR_10"/>
    <property type="match status" value="2"/>
</dbReference>
<dbReference type="Gene3D" id="1.25.40.10">
    <property type="entry name" value="Tetratricopeptide repeat domain"/>
    <property type="match status" value="2"/>
</dbReference>
<evidence type="ECO:0000259" key="4">
    <source>
        <dbReference type="Pfam" id="PF19956"/>
    </source>
</evidence>